<dbReference type="RefSeq" id="WP_003087112.1">
    <property type="nucleotide sequence ID" value="NZ_AOUO01000254.1"/>
</dbReference>
<reference evidence="1 2" key="1">
    <citation type="submission" date="2013-02" db="EMBL/GenBank/DDBJ databases">
        <title>Draft genome sequence of Amycolatopsis vancoresmycina strain DSM 44592T.</title>
        <authorList>
            <person name="Kumar S."/>
            <person name="Kaur N."/>
            <person name="Kaur C."/>
            <person name="Raghava G.P.S."/>
            <person name="Mayilraj S."/>
        </authorList>
    </citation>
    <scope>NUCLEOTIDE SEQUENCE [LARGE SCALE GENOMIC DNA]</scope>
    <source>
        <strain evidence="1 2">DSM 44592</strain>
    </source>
</reference>
<dbReference type="Proteomes" id="UP000014139">
    <property type="component" value="Unassembled WGS sequence"/>
</dbReference>
<organism evidence="1 2">
    <name type="scientific">Amycolatopsis vancoresmycina DSM 44592</name>
    <dbReference type="NCBI Taxonomy" id="1292037"/>
    <lineage>
        <taxon>Bacteria</taxon>
        <taxon>Bacillati</taxon>
        <taxon>Actinomycetota</taxon>
        <taxon>Actinomycetes</taxon>
        <taxon>Pseudonocardiales</taxon>
        <taxon>Pseudonocardiaceae</taxon>
        <taxon>Amycolatopsis</taxon>
    </lineage>
</organism>
<evidence type="ECO:0000313" key="1">
    <source>
        <dbReference type="EMBL" id="EOD66893.1"/>
    </source>
</evidence>
<evidence type="ECO:0000313" key="2">
    <source>
        <dbReference type="Proteomes" id="UP000014139"/>
    </source>
</evidence>
<accession>R1G620</accession>
<dbReference type="OrthoDB" id="1551260at2"/>
<sequence length="74" mass="8098">MTLDLANDWRDRHPGTQHFGGLFAYGPELTAGLRKLVEAKDCFVRVAVAKAEDTKRAAELAEHGVEHLDLGGQP</sequence>
<protein>
    <submittedName>
        <fullName evidence="1">Uncharacterized protein</fullName>
    </submittedName>
</protein>
<name>R1G620_9PSEU</name>
<dbReference type="PATRIC" id="fig|1292037.4.peg.3674"/>
<proteinExistence type="predicted"/>
<dbReference type="EMBL" id="AOUO01000254">
    <property type="protein sequence ID" value="EOD66893.1"/>
    <property type="molecule type" value="Genomic_DNA"/>
</dbReference>
<gene>
    <name evidence="1" type="ORF">H480_19258</name>
</gene>
<keyword evidence="2" id="KW-1185">Reference proteome</keyword>
<dbReference type="AlphaFoldDB" id="R1G620"/>
<comment type="caution">
    <text evidence="1">The sequence shown here is derived from an EMBL/GenBank/DDBJ whole genome shotgun (WGS) entry which is preliminary data.</text>
</comment>